<evidence type="ECO:0000256" key="3">
    <source>
        <dbReference type="PIRSR" id="PIRSR606689-1"/>
    </source>
</evidence>
<evidence type="ECO:0000256" key="5">
    <source>
        <dbReference type="SAM" id="MobiDB-lite"/>
    </source>
</evidence>
<accession>A0A2V2USC7</accession>
<feature type="binding site" evidence="4">
    <location>
        <position position="31"/>
    </location>
    <ligand>
        <name>Mg(2+)</name>
        <dbReference type="ChEBI" id="CHEBI:18420"/>
    </ligand>
</feature>
<dbReference type="VEuPathDB" id="TriTrypDB:TcYC6_0086350"/>
<evidence type="ECO:0000256" key="1">
    <source>
        <dbReference type="ARBA" id="ARBA00022741"/>
    </source>
</evidence>
<dbReference type="InterPro" id="IPR024156">
    <property type="entry name" value="Small_GTPase_ARF"/>
</dbReference>
<keyword evidence="4" id="KW-0479">Metal-binding</keyword>
<dbReference type="Pfam" id="PF00025">
    <property type="entry name" value="Arf"/>
    <property type="match status" value="1"/>
</dbReference>
<dbReference type="GO" id="GO:0003924">
    <property type="term" value="F:GTPase activity"/>
    <property type="evidence" value="ECO:0007669"/>
    <property type="project" value="InterPro"/>
</dbReference>
<dbReference type="InterPro" id="IPR027417">
    <property type="entry name" value="P-loop_NTPase"/>
</dbReference>
<keyword evidence="2 3" id="KW-0342">GTP-binding</keyword>
<dbReference type="VEuPathDB" id="TriTrypDB:Tc_MARK_2344"/>
<evidence type="ECO:0000256" key="2">
    <source>
        <dbReference type="ARBA" id="ARBA00023134"/>
    </source>
</evidence>
<dbReference type="GO" id="GO:0005525">
    <property type="term" value="F:GTP binding"/>
    <property type="evidence" value="ECO:0007669"/>
    <property type="project" value="UniProtKB-KW"/>
</dbReference>
<dbReference type="GO" id="GO:0043001">
    <property type="term" value="P:Golgi to plasma membrane protein transport"/>
    <property type="evidence" value="ECO:0007669"/>
    <property type="project" value="TreeGrafter"/>
</dbReference>
<dbReference type="SUPFAM" id="SSF52540">
    <property type="entry name" value="P-loop containing nucleoside triphosphate hydrolases"/>
    <property type="match status" value="1"/>
</dbReference>
<dbReference type="GO" id="GO:0005794">
    <property type="term" value="C:Golgi apparatus"/>
    <property type="evidence" value="ECO:0007669"/>
    <property type="project" value="TreeGrafter"/>
</dbReference>
<dbReference type="GO" id="GO:0006886">
    <property type="term" value="P:intracellular protein transport"/>
    <property type="evidence" value="ECO:0007669"/>
    <property type="project" value="TreeGrafter"/>
</dbReference>
<dbReference type="VEuPathDB" id="TriTrypDB:TcG_09869"/>
<evidence type="ECO:0000313" key="6">
    <source>
        <dbReference type="EMBL" id="PWU85728.1"/>
    </source>
</evidence>
<gene>
    <name evidence="6" type="ORF">C4B63_147g39</name>
</gene>
<dbReference type="PANTHER" id="PTHR45909:SF1">
    <property type="entry name" value="ADP-RIBOSYLATION FACTOR-RELATED PROTEIN 1"/>
    <property type="match status" value="1"/>
</dbReference>
<organism evidence="6 7">
    <name type="scientific">Trypanosoma cruzi</name>
    <dbReference type="NCBI Taxonomy" id="5693"/>
    <lineage>
        <taxon>Eukaryota</taxon>
        <taxon>Discoba</taxon>
        <taxon>Euglenozoa</taxon>
        <taxon>Kinetoplastea</taxon>
        <taxon>Metakinetoplastina</taxon>
        <taxon>Trypanosomatida</taxon>
        <taxon>Trypanosomatidae</taxon>
        <taxon>Trypanosoma</taxon>
        <taxon>Schizotrypanum</taxon>
    </lineage>
</organism>
<dbReference type="GO" id="GO:0046872">
    <property type="term" value="F:metal ion binding"/>
    <property type="evidence" value="ECO:0007669"/>
    <property type="project" value="UniProtKB-KW"/>
</dbReference>
<dbReference type="AlphaFoldDB" id="A0A2V2USC7"/>
<keyword evidence="4" id="KW-0460">Magnesium</keyword>
<comment type="caution">
    <text evidence="6">The sequence shown here is derived from an EMBL/GenBank/DDBJ whole genome shotgun (WGS) entry which is preliminary data.</text>
</comment>
<dbReference type="PROSITE" id="PS51417">
    <property type="entry name" value="ARF"/>
    <property type="match status" value="1"/>
</dbReference>
<feature type="region of interest" description="Disordered" evidence="5">
    <location>
        <begin position="46"/>
        <end position="65"/>
    </location>
</feature>
<dbReference type="Gene3D" id="3.40.50.300">
    <property type="entry name" value="P-loop containing nucleotide triphosphate hydrolases"/>
    <property type="match status" value="3"/>
</dbReference>
<feature type="binding site" evidence="3">
    <location>
        <begin position="24"/>
        <end position="31"/>
    </location>
    <ligand>
        <name>GTP</name>
        <dbReference type="ChEBI" id="CHEBI:37565"/>
    </ligand>
</feature>
<dbReference type="VEuPathDB" id="TriTrypDB:TcCLB.508119.180"/>
<dbReference type="VEuPathDB" id="TriTrypDB:C4B63_147g39"/>
<evidence type="ECO:0000313" key="7">
    <source>
        <dbReference type="Proteomes" id="UP000246121"/>
    </source>
</evidence>
<dbReference type="PANTHER" id="PTHR45909">
    <property type="entry name" value="ADP-RIBOSYLATION FACTOR-RELATED PROTEIN 1"/>
    <property type="match status" value="1"/>
</dbReference>
<dbReference type="VEuPathDB" id="TriTrypDB:TcCL_NonESM04965"/>
<dbReference type="Proteomes" id="UP000246121">
    <property type="component" value="Unassembled WGS sequence"/>
</dbReference>
<dbReference type="VEuPathDB" id="TriTrypDB:BCY84_12148"/>
<dbReference type="EMBL" id="PRFA01000147">
    <property type="protein sequence ID" value="PWU85728.1"/>
    <property type="molecule type" value="Genomic_DNA"/>
</dbReference>
<dbReference type="VEuPathDB" id="TriTrypDB:TcBrA4_0097040"/>
<proteinExistence type="predicted"/>
<protein>
    <submittedName>
        <fullName evidence="6">Uncharacterized protein</fullName>
    </submittedName>
</protein>
<evidence type="ECO:0000256" key="4">
    <source>
        <dbReference type="PIRSR" id="PIRSR606689-2"/>
    </source>
</evidence>
<dbReference type="VEuPathDB" id="TriTrypDB:TcCLB.507939.40"/>
<sequence>MFTFAWGLYNSLFSDRTYKVLIIGLESSGKTTLQEQMKCIYATNSNNASQTGSGGGNSIPTPAPMSVMKSKRIRPTVGLNMDRITHRTIPPRIYVSCSRGSFSLEKDGDAYHSGSIHSASSSMSHGSFTPVTTRVTLWDVGGSMQTLWANYFAPCHGVIFVVDSTIGASEDAMSFTATGKASTSVVAGVAFSDQAATPSVQSHMSSLDVERLSSNFSPCRMVTSIVDAPFIGSEKNDVVTFRLMEEKRRSSQRKAYARNAAVLRAVFSHPHLTDAPLLILSNKADVMGHCPLAEMQEALGLVDLALMHESYENGATDVESHCELNAGGAGEVFGSTSISDHSSNGVDAVGTSGIGKKIMRLAEVSALDGSGVREAMDWLVFQMRDSARVAVEDDGG</sequence>
<dbReference type="VEuPathDB" id="TriTrypDB:ECC02_011038"/>
<keyword evidence="1 3" id="KW-0547">Nucleotide-binding</keyword>
<dbReference type="InterPro" id="IPR006689">
    <property type="entry name" value="Small_GTPase_ARF/SAR"/>
</dbReference>
<dbReference type="VEuPathDB" id="TriTrypDB:C3747_217g75"/>
<name>A0A2V2USC7_TRYCR</name>
<reference evidence="6 7" key="1">
    <citation type="journal article" date="2018" name="Microb. Genom.">
        <title>Expanding an expanded genome: long-read sequencing of Trypanosoma cruzi.</title>
        <authorList>
            <person name="Berna L."/>
            <person name="Rodriguez M."/>
            <person name="Chiribao M.L."/>
            <person name="Parodi-Talice A."/>
            <person name="Pita S."/>
            <person name="Rijo G."/>
            <person name="Alvarez-Valin F."/>
            <person name="Robello C."/>
        </authorList>
    </citation>
    <scope>NUCLEOTIDE SEQUENCE [LARGE SCALE GENOMIC DNA]</scope>
    <source>
        <strain evidence="6 7">Dm28c</strain>
    </source>
</reference>
<dbReference type="VEuPathDB" id="TriTrypDB:TCSYLVIO_003618"/>
<dbReference type="GO" id="GO:0034067">
    <property type="term" value="P:protein localization to Golgi apparatus"/>
    <property type="evidence" value="ECO:0007669"/>
    <property type="project" value="TreeGrafter"/>
</dbReference>